<accession>A0A9I9CZ35</accession>
<reference evidence="2" key="1">
    <citation type="submission" date="2023-03" db="UniProtKB">
        <authorList>
            <consortium name="EnsemblPlants"/>
        </authorList>
    </citation>
    <scope>IDENTIFICATION</scope>
</reference>
<dbReference type="EnsemblPlants" id="MELO3C010736.2.1">
    <property type="protein sequence ID" value="MELO3C010736.2.1"/>
    <property type="gene ID" value="MELO3C010736.2"/>
</dbReference>
<proteinExistence type="predicted"/>
<dbReference type="Gramene" id="MELO3C010736.2.1">
    <property type="protein sequence ID" value="MELO3C010736.2.1"/>
    <property type="gene ID" value="MELO3C010736.2"/>
</dbReference>
<organism evidence="2">
    <name type="scientific">Cucumis melo</name>
    <name type="common">Muskmelon</name>
    <dbReference type="NCBI Taxonomy" id="3656"/>
    <lineage>
        <taxon>Eukaryota</taxon>
        <taxon>Viridiplantae</taxon>
        <taxon>Streptophyta</taxon>
        <taxon>Embryophyta</taxon>
        <taxon>Tracheophyta</taxon>
        <taxon>Spermatophyta</taxon>
        <taxon>Magnoliopsida</taxon>
        <taxon>eudicotyledons</taxon>
        <taxon>Gunneridae</taxon>
        <taxon>Pentapetalae</taxon>
        <taxon>rosids</taxon>
        <taxon>fabids</taxon>
        <taxon>Cucurbitales</taxon>
        <taxon>Cucurbitaceae</taxon>
        <taxon>Benincaseae</taxon>
        <taxon>Cucumis</taxon>
    </lineage>
</organism>
<protein>
    <submittedName>
        <fullName evidence="2">Uncharacterized protein</fullName>
    </submittedName>
</protein>
<dbReference type="PANTHER" id="PTHR37710">
    <property type="entry name" value="TRANSMEMBRANE PROTEIN"/>
    <property type="match status" value="1"/>
</dbReference>
<evidence type="ECO:0000256" key="1">
    <source>
        <dbReference type="SAM" id="MobiDB-lite"/>
    </source>
</evidence>
<name>A0A9I9CZ35_CUCME</name>
<feature type="compositionally biased region" description="Basic and acidic residues" evidence="1">
    <location>
        <begin position="267"/>
        <end position="353"/>
    </location>
</feature>
<dbReference type="PANTHER" id="PTHR37710:SF1">
    <property type="entry name" value="TRANSMEMBRANE PROTEIN"/>
    <property type="match status" value="1"/>
</dbReference>
<dbReference type="AlphaFoldDB" id="A0A9I9CZ35"/>
<evidence type="ECO:0000313" key="2">
    <source>
        <dbReference type="EnsemblPlants" id="MELO3C010736.2.1"/>
    </source>
</evidence>
<sequence length="403" mass="45921">MRSDFDGLLIGLYLRDFGGASYKLKVRNLLPQTRIVIFFRGNDEEMSSRRRPLQTCGVSFLAVAHSTCSRAQNLDGRLGSITRKMVWIAKLMNPLIFLLKYQSLLALSFIDDRLLAIANILEKIFPPFKLIFDKIDDLLHLIETFPSKFDDAVDEIPCFNQVLLLDWTVTHAISLLKSMITILMNWGRDVAREKEILVDMNYKESRNGSESTDKSGCCSEGIVSSISETQRASMDVKMKSNPMKGSYKEILKMGINGVLKDDEDYKENEKKGTRDKINDKEDCKNDENGNSKEVEKGIEMMEDKESHKKDENNEIHKANLEESVDKAKGNEEIRDDQSHKRIINNEEKSKEEEGVMDNESEKGNNGSRKNGEDGILELFESAWLMKPTIKGKGDSMQRSSSFF</sequence>
<feature type="region of interest" description="Disordered" evidence="1">
    <location>
        <begin position="265"/>
        <end position="403"/>
    </location>
</feature>